<keyword evidence="2" id="KW-1185">Reference proteome</keyword>
<comment type="caution">
    <text evidence="1">The sequence shown here is derived from an EMBL/GenBank/DDBJ whole genome shotgun (WGS) entry which is preliminary data.</text>
</comment>
<organism evidence="1 2">
    <name type="scientific">Salix dunnii</name>
    <dbReference type="NCBI Taxonomy" id="1413687"/>
    <lineage>
        <taxon>Eukaryota</taxon>
        <taxon>Viridiplantae</taxon>
        <taxon>Streptophyta</taxon>
        <taxon>Embryophyta</taxon>
        <taxon>Tracheophyta</taxon>
        <taxon>Spermatophyta</taxon>
        <taxon>Magnoliopsida</taxon>
        <taxon>eudicotyledons</taxon>
        <taxon>Gunneridae</taxon>
        <taxon>Pentapetalae</taxon>
        <taxon>rosids</taxon>
        <taxon>fabids</taxon>
        <taxon>Malpighiales</taxon>
        <taxon>Salicaceae</taxon>
        <taxon>Saliceae</taxon>
        <taxon>Salix</taxon>
    </lineage>
</organism>
<gene>
    <name evidence="1" type="ORF">SADUNF_Sadunf16G0098200</name>
</gene>
<dbReference type="PANTHER" id="PTHR11439:SF500">
    <property type="entry name" value="RNA-DIRECTED DNA POLYMERASE"/>
    <property type="match status" value="1"/>
</dbReference>
<protein>
    <submittedName>
        <fullName evidence="1">Uncharacterized protein</fullName>
    </submittedName>
</protein>
<dbReference type="AlphaFoldDB" id="A0A835J917"/>
<name>A0A835J917_9ROSI</name>
<proteinExistence type="predicted"/>
<dbReference type="OrthoDB" id="414945at2759"/>
<evidence type="ECO:0000313" key="1">
    <source>
        <dbReference type="EMBL" id="KAF9665206.1"/>
    </source>
</evidence>
<dbReference type="EMBL" id="JADGMS010000016">
    <property type="protein sequence ID" value="KAF9665206.1"/>
    <property type="molecule type" value="Genomic_DNA"/>
</dbReference>
<sequence length="169" mass="18929">MLLMKLHLLIIMPVKSLFLILLLICLLDPKLDTLNLILFLMFNYTTRHPLQALHASVVIFEPCTYVQAAAIPKWHAAMANYGLFYKLGSFSANAYYDSDWVGDPDDKQSTCGSGVYVGPNLISWSAKKQPIVSKSSTEGEYQCLALVIAEVYWLCMLLSWDNPSIAGYV</sequence>
<dbReference type="PANTHER" id="PTHR11439">
    <property type="entry name" value="GAG-POL-RELATED RETROTRANSPOSON"/>
    <property type="match status" value="1"/>
</dbReference>
<dbReference type="Proteomes" id="UP000657918">
    <property type="component" value="Chromosome 16"/>
</dbReference>
<evidence type="ECO:0000313" key="2">
    <source>
        <dbReference type="Proteomes" id="UP000657918"/>
    </source>
</evidence>
<dbReference type="CDD" id="cd09272">
    <property type="entry name" value="RNase_HI_RT_Ty1"/>
    <property type="match status" value="1"/>
</dbReference>
<reference evidence="1 2" key="1">
    <citation type="submission" date="2020-10" db="EMBL/GenBank/DDBJ databases">
        <title>Plant Genome Project.</title>
        <authorList>
            <person name="Zhang R.-G."/>
        </authorList>
    </citation>
    <scope>NUCLEOTIDE SEQUENCE [LARGE SCALE GENOMIC DNA]</scope>
    <source>
        <strain evidence="1">FAFU-HL-1</strain>
        <tissue evidence="1">Leaf</tissue>
    </source>
</reference>
<accession>A0A835J917</accession>